<dbReference type="InterPro" id="IPR001660">
    <property type="entry name" value="SAM"/>
</dbReference>
<dbReference type="GO" id="GO:0009898">
    <property type="term" value="C:cytoplasmic side of plasma membrane"/>
    <property type="evidence" value="ECO:0007669"/>
    <property type="project" value="TreeGrafter"/>
</dbReference>
<dbReference type="SMART" id="SM00454">
    <property type="entry name" value="SAM"/>
    <property type="match status" value="1"/>
</dbReference>
<evidence type="ECO:0000313" key="4">
    <source>
        <dbReference type="Proteomes" id="UP000604046"/>
    </source>
</evidence>
<sequence length="324" mass="35552">MLPTQCLVMTSGSHVVPARAEYAGGPLNSSVRDNAALDKLSIKLFFPSLDTDRPVAELPGYKGIFVFSPDLADGLLFLVLTQTPEARKMFGVEMNEAAFGMVSKQQRRDRKITFISGSVLIMRNKASGRGLGLSIEDFKKYTKNIPDLDVTYARPAQPFRLVARPAAKPHAQPGPDATPPRGWARGEVPKLPEGSRTPQALQERDGTLDVPAASTAPTSSRSTEVGDGPQPPQPEAGEAEESEVEAELTANSPEKWTVEDVARWLRRIHPSGKWSLRHVDSFRQNLIDGKALQTLKNEDLLELGVRELGPRKVILAEIQQLFSR</sequence>
<keyword evidence="4" id="KW-1185">Reference proteome</keyword>
<dbReference type="InterPro" id="IPR052268">
    <property type="entry name" value="SAM_domain-containing_protein"/>
</dbReference>
<protein>
    <submittedName>
        <fullName evidence="3">Shank2 protein</fullName>
    </submittedName>
</protein>
<feature type="compositionally biased region" description="Acidic residues" evidence="1">
    <location>
        <begin position="237"/>
        <end position="246"/>
    </location>
</feature>
<dbReference type="PANTHER" id="PTHR20843">
    <property type="entry name" value="STERILE ALPHA MOTIF DOMAIN CONTAINING PROTEIN 10"/>
    <property type="match status" value="1"/>
</dbReference>
<proteinExistence type="predicted"/>
<dbReference type="AlphaFoldDB" id="A0A812K2S8"/>
<comment type="caution">
    <text evidence="3">The sequence shown here is derived from an EMBL/GenBank/DDBJ whole genome shotgun (WGS) entry which is preliminary data.</text>
</comment>
<dbReference type="EMBL" id="CAJNDS010000569">
    <property type="protein sequence ID" value="CAE7219291.1"/>
    <property type="molecule type" value="Genomic_DNA"/>
</dbReference>
<organism evidence="3 4">
    <name type="scientific">Symbiodinium natans</name>
    <dbReference type="NCBI Taxonomy" id="878477"/>
    <lineage>
        <taxon>Eukaryota</taxon>
        <taxon>Sar</taxon>
        <taxon>Alveolata</taxon>
        <taxon>Dinophyceae</taxon>
        <taxon>Suessiales</taxon>
        <taxon>Symbiodiniaceae</taxon>
        <taxon>Symbiodinium</taxon>
    </lineage>
</organism>
<dbReference type="SUPFAM" id="SSF47769">
    <property type="entry name" value="SAM/Pointed domain"/>
    <property type="match status" value="1"/>
</dbReference>
<dbReference type="PROSITE" id="PS50105">
    <property type="entry name" value="SAM_DOMAIN"/>
    <property type="match status" value="1"/>
</dbReference>
<feature type="domain" description="SAM" evidence="2">
    <location>
        <begin position="256"/>
        <end position="324"/>
    </location>
</feature>
<dbReference type="Proteomes" id="UP000604046">
    <property type="component" value="Unassembled WGS sequence"/>
</dbReference>
<evidence type="ECO:0000313" key="3">
    <source>
        <dbReference type="EMBL" id="CAE7219291.1"/>
    </source>
</evidence>
<dbReference type="Pfam" id="PF00536">
    <property type="entry name" value="SAM_1"/>
    <property type="match status" value="1"/>
</dbReference>
<gene>
    <name evidence="3" type="primary">shank2</name>
    <name evidence="3" type="ORF">SNAT2548_LOCUS7937</name>
</gene>
<accession>A0A812K2S8</accession>
<dbReference type="GO" id="GO:0007169">
    <property type="term" value="P:cell surface receptor protein tyrosine kinase signaling pathway"/>
    <property type="evidence" value="ECO:0007669"/>
    <property type="project" value="TreeGrafter"/>
</dbReference>
<feature type="compositionally biased region" description="Low complexity" evidence="1">
    <location>
        <begin position="211"/>
        <end position="223"/>
    </location>
</feature>
<dbReference type="PANTHER" id="PTHR20843:SF0">
    <property type="entry name" value="PROTEIN AVEUGLE"/>
    <property type="match status" value="1"/>
</dbReference>
<evidence type="ECO:0000256" key="1">
    <source>
        <dbReference type="SAM" id="MobiDB-lite"/>
    </source>
</evidence>
<evidence type="ECO:0000259" key="2">
    <source>
        <dbReference type="PROSITE" id="PS50105"/>
    </source>
</evidence>
<dbReference type="Gene3D" id="1.10.150.50">
    <property type="entry name" value="Transcription Factor, Ets-1"/>
    <property type="match status" value="1"/>
</dbReference>
<dbReference type="InterPro" id="IPR013761">
    <property type="entry name" value="SAM/pointed_sf"/>
</dbReference>
<dbReference type="OrthoDB" id="5912862at2759"/>
<reference evidence="3" key="1">
    <citation type="submission" date="2021-02" db="EMBL/GenBank/DDBJ databases">
        <authorList>
            <person name="Dougan E. K."/>
            <person name="Rhodes N."/>
            <person name="Thang M."/>
            <person name="Chan C."/>
        </authorList>
    </citation>
    <scope>NUCLEOTIDE SEQUENCE</scope>
</reference>
<name>A0A812K2S8_9DINO</name>
<feature type="region of interest" description="Disordered" evidence="1">
    <location>
        <begin position="164"/>
        <end position="253"/>
    </location>
</feature>